<evidence type="ECO:0000256" key="1">
    <source>
        <dbReference type="SAM" id="Phobius"/>
    </source>
</evidence>
<evidence type="ECO:0000313" key="2">
    <source>
        <dbReference type="EMBL" id="SOB87036.1"/>
    </source>
</evidence>
<feature type="transmembrane region" description="Helical" evidence="1">
    <location>
        <begin position="129"/>
        <end position="149"/>
    </location>
</feature>
<feature type="transmembrane region" description="Helical" evidence="1">
    <location>
        <begin position="68"/>
        <end position="91"/>
    </location>
</feature>
<feature type="transmembrane region" description="Helical" evidence="1">
    <location>
        <begin position="103"/>
        <end position="122"/>
    </location>
</feature>
<dbReference type="AlphaFoldDB" id="A0A285QYW7"/>
<gene>
    <name evidence="2" type="ORF">SAMN06297144_2156</name>
</gene>
<organism evidence="2 3">
    <name type="scientific">Sphingomonas guangdongensis</name>
    <dbReference type="NCBI Taxonomy" id="1141890"/>
    <lineage>
        <taxon>Bacteria</taxon>
        <taxon>Pseudomonadati</taxon>
        <taxon>Pseudomonadota</taxon>
        <taxon>Alphaproteobacteria</taxon>
        <taxon>Sphingomonadales</taxon>
        <taxon>Sphingomonadaceae</taxon>
        <taxon>Sphingomonas</taxon>
    </lineage>
</organism>
<feature type="transmembrane region" description="Helical" evidence="1">
    <location>
        <begin position="161"/>
        <end position="182"/>
    </location>
</feature>
<sequence length="185" mass="19343">MTAETMMRGGRWRRAVWGAAVAVLLLPLVAMQFTRDVNWTPSDFVVAGVLLGAVLAGYEFLARRAGSAWYRVGSGVALFTGLFLTWVNLAVGIIGSENNDANMMYAGVLAVAVGGACLAHFRPRGMARAMLAAAAAQVIAGAIALALDLGVDGRAWPRDVIGATGIITGLWLIAATLFGIAARRP</sequence>
<keyword evidence="1" id="KW-1133">Transmembrane helix</keyword>
<reference evidence="2 3" key="1">
    <citation type="submission" date="2017-07" db="EMBL/GenBank/DDBJ databases">
        <authorList>
            <person name="Sun Z.S."/>
            <person name="Albrecht U."/>
            <person name="Echele G."/>
            <person name="Lee C.C."/>
        </authorList>
    </citation>
    <scope>NUCLEOTIDE SEQUENCE [LARGE SCALE GENOMIC DNA]</scope>
    <source>
        <strain evidence="2 3">CGMCC 1.12672</strain>
    </source>
</reference>
<dbReference type="Proteomes" id="UP000219494">
    <property type="component" value="Unassembled WGS sequence"/>
</dbReference>
<protein>
    <submittedName>
        <fullName evidence="2">Uncharacterized protein</fullName>
    </submittedName>
</protein>
<accession>A0A285QYW7</accession>
<dbReference type="RefSeq" id="WP_218838883.1">
    <property type="nucleotide sequence ID" value="NZ_OBMI01000002.1"/>
</dbReference>
<proteinExistence type="predicted"/>
<evidence type="ECO:0000313" key="3">
    <source>
        <dbReference type="Proteomes" id="UP000219494"/>
    </source>
</evidence>
<keyword evidence="1" id="KW-0472">Membrane</keyword>
<feature type="transmembrane region" description="Helical" evidence="1">
    <location>
        <begin position="41"/>
        <end position="61"/>
    </location>
</feature>
<name>A0A285QYW7_9SPHN</name>
<keyword evidence="1" id="KW-0812">Transmembrane</keyword>
<dbReference type="EMBL" id="OBMI01000002">
    <property type="protein sequence ID" value="SOB87036.1"/>
    <property type="molecule type" value="Genomic_DNA"/>
</dbReference>
<keyword evidence="3" id="KW-1185">Reference proteome</keyword>